<evidence type="ECO:0000256" key="1">
    <source>
        <dbReference type="SAM" id="SignalP"/>
    </source>
</evidence>
<feature type="signal peptide" evidence="1">
    <location>
        <begin position="1"/>
        <end position="19"/>
    </location>
</feature>
<dbReference type="RefSeq" id="WP_264282722.1">
    <property type="nucleotide sequence ID" value="NZ_CP107006.1"/>
</dbReference>
<dbReference type="InterPro" id="IPR011250">
    <property type="entry name" value="OMP/PagP_B-barrel"/>
</dbReference>
<dbReference type="Gene3D" id="2.40.160.20">
    <property type="match status" value="1"/>
</dbReference>
<dbReference type="SUPFAM" id="SSF56925">
    <property type="entry name" value="OMPA-like"/>
    <property type="match status" value="1"/>
</dbReference>
<gene>
    <name evidence="3" type="ORF">MKQ68_07335</name>
</gene>
<evidence type="ECO:0000313" key="4">
    <source>
        <dbReference type="Proteomes" id="UP001162741"/>
    </source>
</evidence>
<keyword evidence="4" id="KW-1185">Reference proteome</keyword>
<accession>A0ABY6J9C6</accession>
<dbReference type="Proteomes" id="UP001162741">
    <property type="component" value="Chromosome"/>
</dbReference>
<keyword evidence="1" id="KW-0732">Signal</keyword>
<proteinExistence type="predicted"/>
<dbReference type="EMBL" id="CP107006">
    <property type="protein sequence ID" value="UYQ94904.1"/>
    <property type="molecule type" value="Genomic_DNA"/>
</dbReference>
<protein>
    <submittedName>
        <fullName evidence="3">DUF6089 family protein</fullName>
    </submittedName>
</protein>
<evidence type="ECO:0000313" key="3">
    <source>
        <dbReference type="EMBL" id="UYQ94904.1"/>
    </source>
</evidence>
<dbReference type="InterPro" id="IPR045743">
    <property type="entry name" value="DUF6089"/>
</dbReference>
<feature type="chain" id="PRO_5047233925" evidence="1">
    <location>
        <begin position="20"/>
        <end position="285"/>
    </location>
</feature>
<evidence type="ECO:0000259" key="2">
    <source>
        <dbReference type="Pfam" id="PF19573"/>
    </source>
</evidence>
<organism evidence="3 4">
    <name type="scientific">Chitinophaga horti</name>
    <dbReference type="NCBI Taxonomy" id="2920382"/>
    <lineage>
        <taxon>Bacteria</taxon>
        <taxon>Pseudomonadati</taxon>
        <taxon>Bacteroidota</taxon>
        <taxon>Chitinophagia</taxon>
        <taxon>Chitinophagales</taxon>
        <taxon>Chitinophagaceae</taxon>
        <taxon>Chitinophaga</taxon>
    </lineage>
</organism>
<dbReference type="Pfam" id="PF19573">
    <property type="entry name" value="DUF6089"/>
    <property type="match status" value="1"/>
</dbReference>
<name>A0ABY6J9C6_9BACT</name>
<reference evidence="3" key="1">
    <citation type="submission" date="2022-10" db="EMBL/GenBank/DDBJ databases">
        <title>Chitinophaga sp. nov., isolated from soil.</title>
        <authorList>
            <person name="Jeon C.O."/>
        </authorList>
    </citation>
    <scope>NUCLEOTIDE SEQUENCE</scope>
    <source>
        <strain evidence="3">R8</strain>
    </source>
</reference>
<feature type="domain" description="DUF6089" evidence="2">
    <location>
        <begin position="7"/>
        <end position="129"/>
    </location>
</feature>
<sequence>MKKIIGIFLLSAAPLMSFAQDWHVGVFAGISNYSGDLNEKAVDFSYTRPSLGILVRKDINRFLTVRAQASWGLVAAADSTNSSRDLLQRNLSFKSNIWEGAIMGELNFMDLEMTGFTPYVFGGVGVFSFYPKAKNAAGEWTPLRPLRTEGQGLPQYPERPMYSLYQVSLPFGMGVKYILTEKLTLGVEVGWRKTFTDYLDDVSNTYVDENTLLAYAGQQAVDLAFRGDETGHFLPPTSYPADGTIRGNPDKKDWYVFSGLTLTYRIGSGSGGGRRSTNFSKCFKM</sequence>